<name>A0A381TAE4_9ZZZZ</name>
<dbReference type="InterPro" id="IPR011994">
    <property type="entry name" value="Cytidylate_kinase_dom"/>
</dbReference>
<dbReference type="EMBL" id="UINC01004278">
    <property type="protein sequence ID" value="SVA13146.1"/>
    <property type="molecule type" value="Genomic_DNA"/>
</dbReference>
<organism evidence="11">
    <name type="scientific">marine metagenome</name>
    <dbReference type="NCBI Taxonomy" id="408172"/>
    <lineage>
        <taxon>unclassified sequences</taxon>
        <taxon>metagenomes</taxon>
        <taxon>ecological metagenomes</taxon>
    </lineage>
</organism>
<evidence type="ECO:0000256" key="4">
    <source>
        <dbReference type="ARBA" id="ARBA00022490"/>
    </source>
</evidence>
<evidence type="ECO:0000256" key="8">
    <source>
        <dbReference type="ARBA" id="ARBA00022840"/>
    </source>
</evidence>
<evidence type="ECO:0000256" key="7">
    <source>
        <dbReference type="ARBA" id="ARBA00022777"/>
    </source>
</evidence>
<comment type="similarity">
    <text evidence="2">Belongs to the cytidylate kinase family. Type 2 subfamily.</text>
</comment>
<evidence type="ECO:0000256" key="3">
    <source>
        <dbReference type="ARBA" id="ARBA00012906"/>
    </source>
</evidence>
<accession>A0A381TAE4</accession>
<evidence type="ECO:0000256" key="2">
    <source>
        <dbReference type="ARBA" id="ARBA00011005"/>
    </source>
</evidence>
<dbReference type="GO" id="GO:0036431">
    <property type="term" value="F:dCMP kinase activity"/>
    <property type="evidence" value="ECO:0007669"/>
    <property type="project" value="InterPro"/>
</dbReference>
<evidence type="ECO:0000256" key="1">
    <source>
        <dbReference type="ARBA" id="ARBA00004496"/>
    </source>
</evidence>
<keyword evidence="8" id="KW-0067">ATP-binding</keyword>
<dbReference type="SUPFAM" id="SSF52540">
    <property type="entry name" value="P-loop containing nucleoside triphosphate hydrolases"/>
    <property type="match status" value="1"/>
</dbReference>
<dbReference type="NCBIfam" id="TIGR02173">
    <property type="entry name" value="cyt_kin_arch"/>
    <property type="match status" value="1"/>
</dbReference>
<evidence type="ECO:0000313" key="11">
    <source>
        <dbReference type="EMBL" id="SVA13146.1"/>
    </source>
</evidence>
<comment type="catalytic activity">
    <reaction evidence="9">
        <text>dCMP + ATP = dCDP + ADP</text>
        <dbReference type="Rhea" id="RHEA:25094"/>
        <dbReference type="ChEBI" id="CHEBI:30616"/>
        <dbReference type="ChEBI" id="CHEBI:57566"/>
        <dbReference type="ChEBI" id="CHEBI:58593"/>
        <dbReference type="ChEBI" id="CHEBI:456216"/>
        <dbReference type="EC" id="2.7.4.25"/>
    </reaction>
</comment>
<proteinExistence type="inferred from homology"/>
<evidence type="ECO:0000256" key="6">
    <source>
        <dbReference type="ARBA" id="ARBA00022741"/>
    </source>
</evidence>
<sequence>MLVTISGLPGSGTTTAGRLLAETLDWEFQSSGELFRTMADARGVTLAEFGALAEEDESIDHELDARAVALMGTGAELVMEGRLAGWMAFRDKFASIRVWLESDGATRAQRVADRDGESASEQQARMAAREASEAQRYRDYYGIEISSRKPYSLVIDSTALAPEAIVARIREAL</sequence>
<comment type="subcellular location">
    <subcellularLocation>
        <location evidence="1">Cytoplasm</location>
    </subcellularLocation>
</comment>
<dbReference type="AlphaFoldDB" id="A0A381TAE4"/>
<protein>
    <recommendedName>
        <fullName evidence="3">(d)CMP kinase</fullName>
        <ecNumber evidence="3">2.7.4.25</ecNumber>
    </recommendedName>
</protein>
<dbReference type="Gene3D" id="3.40.50.300">
    <property type="entry name" value="P-loop containing nucleotide triphosphate hydrolases"/>
    <property type="match status" value="1"/>
</dbReference>
<keyword evidence="5" id="KW-0808">Transferase</keyword>
<dbReference type="EC" id="2.7.4.25" evidence="3"/>
<dbReference type="Pfam" id="PF13189">
    <property type="entry name" value="Cytidylate_kin2"/>
    <property type="match status" value="1"/>
</dbReference>
<reference evidence="11" key="1">
    <citation type="submission" date="2018-05" db="EMBL/GenBank/DDBJ databases">
        <authorList>
            <person name="Lanie J.A."/>
            <person name="Ng W.-L."/>
            <person name="Kazmierczak K.M."/>
            <person name="Andrzejewski T.M."/>
            <person name="Davidsen T.M."/>
            <person name="Wayne K.J."/>
            <person name="Tettelin H."/>
            <person name="Glass J.I."/>
            <person name="Rusch D."/>
            <person name="Podicherti R."/>
            <person name="Tsui H.-C.T."/>
            <person name="Winkler M.E."/>
        </authorList>
    </citation>
    <scope>NUCLEOTIDE SEQUENCE</scope>
</reference>
<evidence type="ECO:0000256" key="10">
    <source>
        <dbReference type="ARBA" id="ARBA00048478"/>
    </source>
</evidence>
<keyword evidence="7" id="KW-0418">Kinase</keyword>
<keyword evidence="4" id="KW-0963">Cytoplasm</keyword>
<comment type="catalytic activity">
    <reaction evidence="10">
        <text>CMP + ATP = CDP + ADP</text>
        <dbReference type="Rhea" id="RHEA:11600"/>
        <dbReference type="ChEBI" id="CHEBI:30616"/>
        <dbReference type="ChEBI" id="CHEBI:58069"/>
        <dbReference type="ChEBI" id="CHEBI:60377"/>
        <dbReference type="ChEBI" id="CHEBI:456216"/>
        <dbReference type="EC" id="2.7.4.25"/>
    </reaction>
</comment>
<dbReference type="InterPro" id="IPR027417">
    <property type="entry name" value="P-loop_NTPase"/>
</dbReference>
<dbReference type="GO" id="GO:0005737">
    <property type="term" value="C:cytoplasm"/>
    <property type="evidence" value="ECO:0007669"/>
    <property type="project" value="UniProtKB-SubCell"/>
</dbReference>
<keyword evidence="6" id="KW-0547">Nucleotide-binding</keyword>
<evidence type="ECO:0000256" key="9">
    <source>
        <dbReference type="ARBA" id="ARBA00047615"/>
    </source>
</evidence>
<gene>
    <name evidence="11" type="ORF">METZ01_LOCUS66000</name>
</gene>
<dbReference type="CDD" id="cd02020">
    <property type="entry name" value="CMPK"/>
    <property type="match status" value="1"/>
</dbReference>
<dbReference type="GO" id="GO:0006139">
    <property type="term" value="P:nucleobase-containing compound metabolic process"/>
    <property type="evidence" value="ECO:0007669"/>
    <property type="project" value="InterPro"/>
</dbReference>
<dbReference type="GO" id="GO:0005524">
    <property type="term" value="F:ATP binding"/>
    <property type="evidence" value="ECO:0007669"/>
    <property type="project" value="UniProtKB-KW"/>
</dbReference>
<dbReference type="InterPro" id="IPR011892">
    <property type="entry name" value="Cyt_kin_arch"/>
</dbReference>
<evidence type="ECO:0000256" key="5">
    <source>
        <dbReference type="ARBA" id="ARBA00022679"/>
    </source>
</evidence>